<dbReference type="PROSITE" id="PS50887">
    <property type="entry name" value="GGDEF"/>
    <property type="match status" value="1"/>
</dbReference>
<dbReference type="EMBL" id="WWCU01000028">
    <property type="protein sequence ID" value="MYN09857.1"/>
    <property type="molecule type" value="Genomic_DNA"/>
</dbReference>
<dbReference type="FunFam" id="3.30.70.270:FF:000001">
    <property type="entry name" value="Diguanylate cyclase domain protein"/>
    <property type="match status" value="1"/>
</dbReference>
<dbReference type="Gene3D" id="3.30.450.20">
    <property type="entry name" value="PAS domain"/>
    <property type="match status" value="1"/>
</dbReference>
<dbReference type="Pfam" id="PF13185">
    <property type="entry name" value="GAF_2"/>
    <property type="match status" value="1"/>
</dbReference>
<evidence type="ECO:0000259" key="1">
    <source>
        <dbReference type="PROSITE" id="PS50112"/>
    </source>
</evidence>
<dbReference type="InterPro" id="IPR003018">
    <property type="entry name" value="GAF"/>
</dbReference>
<dbReference type="InterPro" id="IPR000160">
    <property type="entry name" value="GGDEF_dom"/>
</dbReference>
<accession>A0A7X4HG63</accession>
<dbReference type="Gene3D" id="3.30.450.40">
    <property type="match status" value="1"/>
</dbReference>
<sequence length="453" mass="49508">MNPLVSAPVASFTDLLLDAVCMVDVNGRFVFVSAACERIFGYRQDEMVGMAMIDLVAPADRERTLAAARSIMDGQPNSRFENRYVRKDGSIVHIMWSARWSEADQLRIAVARDITASKRAEAMQAALYAISEAAHATEDLPALYQRMHQIVGGLLPVQSFAVVLRDAPDDVLYFAYHANASGPESDARLAVLLCEEALRRNMPLRVAPDTMSTLSPALLVAAAPEQACWMSVPLCTPQATIGALVLRDGAMFEGGAACQGYTDQDQELLLFVSTQIATAIQRKQLESRLHFMAQHDDLTRLPNRSLFHDRLATAIARAQRQQGRVALLFIDLNKFKLVNDLYGHSAGDRLLQAVARSISSCVREADTVARIGGDEFVVVLEHVARPESAALVKEKIHLALAAPVHVGEGRTLHTSASIGIAHYPDHGADMTQLLRYADQAMYATKHQAPDAVA</sequence>
<dbReference type="Proteomes" id="UP000450676">
    <property type="component" value="Unassembled WGS sequence"/>
</dbReference>
<evidence type="ECO:0000313" key="4">
    <source>
        <dbReference type="Proteomes" id="UP000450676"/>
    </source>
</evidence>
<dbReference type="InterPro" id="IPR013767">
    <property type="entry name" value="PAS_fold"/>
</dbReference>
<dbReference type="SMART" id="SM00065">
    <property type="entry name" value="GAF"/>
    <property type="match status" value="1"/>
</dbReference>
<gene>
    <name evidence="3" type="ORF">GTP77_21285</name>
</gene>
<dbReference type="RefSeq" id="WP_161074155.1">
    <property type="nucleotide sequence ID" value="NZ_WWCU01000028.1"/>
</dbReference>
<name>A0A7X4HG63_9BURK</name>
<reference evidence="3 4" key="1">
    <citation type="submission" date="2019-12" db="EMBL/GenBank/DDBJ databases">
        <title>Novel species isolated from a subtropical stream in China.</title>
        <authorList>
            <person name="Lu H."/>
        </authorList>
    </citation>
    <scope>NUCLEOTIDE SEQUENCE [LARGE SCALE GENOMIC DNA]</scope>
    <source>
        <strain evidence="3 4">FT127W</strain>
    </source>
</reference>
<dbReference type="SUPFAM" id="SSF55781">
    <property type="entry name" value="GAF domain-like"/>
    <property type="match status" value="1"/>
</dbReference>
<dbReference type="SUPFAM" id="SSF55073">
    <property type="entry name" value="Nucleotide cyclase"/>
    <property type="match status" value="1"/>
</dbReference>
<dbReference type="SUPFAM" id="SSF55785">
    <property type="entry name" value="PYP-like sensor domain (PAS domain)"/>
    <property type="match status" value="1"/>
</dbReference>
<dbReference type="CDD" id="cd01949">
    <property type="entry name" value="GGDEF"/>
    <property type="match status" value="1"/>
</dbReference>
<dbReference type="PROSITE" id="PS50112">
    <property type="entry name" value="PAS"/>
    <property type="match status" value="1"/>
</dbReference>
<evidence type="ECO:0000313" key="3">
    <source>
        <dbReference type="EMBL" id="MYN09857.1"/>
    </source>
</evidence>
<feature type="domain" description="PAS" evidence="1">
    <location>
        <begin position="5"/>
        <end position="75"/>
    </location>
</feature>
<dbReference type="PANTHER" id="PTHR44757">
    <property type="entry name" value="DIGUANYLATE CYCLASE DGCP"/>
    <property type="match status" value="1"/>
</dbReference>
<dbReference type="NCBIfam" id="TIGR00254">
    <property type="entry name" value="GGDEF"/>
    <property type="match status" value="1"/>
</dbReference>
<dbReference type="GO" id="GO:0003824">
    <property type="term" value="F:catalytic activity"/>
    <property type="evidence" value="ECO:0007669"/>
    <property type="project" value="UniProtKB-ARBA"/>
</dbReference>
<dbReference type="InterPro" id="IPR052155">
    <property type="entry name" value="Biofilm_reg_signaling"/>
</dbReference>
<dbReference type="GO" id="GO:0006355">
    <property type="term" value="P:regulation of DNA-templated transcription"/>
    <property type="evidence" value="ECO:0007669"/>
    <property type="project" value="InterPro"/>
</dbReference>
<dbReference type="Pfam" id="PF00989">
    <property type="entry name" value="PAS"/>
    <property type="match status" value="1"/>
</dbReference>
<protein>
    <submittedName>
        <fullName evidence="3">Diguanylate cyclase</fullName>
    </submittedName>
</protein>
<dbReference type="CDD" id="cd00130">
    <property type="entry name" value="PAS"/>
    <property type="match status" value="1"/>
</dbReference>
<comment type="caution">
    <text evidence="3">The sequence shown here is derived from an EMBL/GenBank/DDBJ whole genome shotgun (WGS) entry which is preliminary data.</text>
</comment>
<keyword evidence="4" id="KW-1185">Reference proteome</keyword>
<dbReference type="SMART" id="SM00091">
    <property type="entry name" value="PAS"/>
    <property type="match status" value="1"/>
</dbReference>
<dbReference type="InterPro" id="IPR000014">
    <property type="entry name" value="PAS"/>
</dbReference>
<dbReference type="Gene3D" id="3.30.70.270">
    <property type="match status" value="1"/>
</dbReference>
<organism evidence="3 4">
    <name type="scientific">Pseudoduganella aquatica</name>
    <dbReference type="NCBI Taxonomy" id="2660641"/>
    <lineage>
        <taxon>Bacteria</taxon>
        <taxon>Pseudomonadati</taxon>
        <taxon>Pseudomonadota</taxon>
        <taxon>Betaproteobacteria</taxon>
        <taxon>Burkholderiales</taxon>
        <taxon>Oxalobacteraceae</taxon>
        <taxon>Telluria group</taxon>
        <taxon>Pseudoduganella</taxon>
    </lineage>
</organism>
<evidence type="ECO:0000259" key="2">
    <source>
        <dbReference type="PROSITE" id="PS50887"/>
    </source>
</evidence>
<dbReference type="NCBIfam" id="TIGR00229">
    <property type="entry name" value="sensory_box"/>
    <property type="match status" value="1"/>
</dbReference>
<dbReference type="AlphaFoldDB" id="A0A7X4HG63"/>
<dbReference type="InterPro" id="IPR035965">
    <property type="entry name" value="PAS-like_dom_sf"/>
</dbReference>
<proteinExistence type="predicted"/>
<dbReference type="InterPro" id="IPR029016">
    <property type="entry name" value="GAF-like_dom_sf"/>
</dbReference>
<dbReference type="PANTHER" id="PTHR44757:SF2">
    <property type="entry name" value="BIOFILM ARCHITECTURE MAINTENANCE PROTEIN MBAA"/>
    <property type="match status" value="1"/>
</dbReference>
<dbReference type="InterPro" id="IPR029787">
    <property type="entry name" value="Nucleotide_cyclase"/>
</dbReference>
<feature type="domain" description="GGDEF" evidence="2">
    <location>
        <begin position="323"/>
        <end position="453"/>
    </location>
</feature>
<dbReference type="SMART" id="SM00267">
    <property type="entry name" value="GGDEF"/>
    <property type="match status" value="1"/>
</dbReference>
<dbReference type="Pfam" id="PF00990">
    <property type="entry name" value="GGDEF"/>
    <property type="match status" value="1"/>
</dbReference>
<dbReference type="InterPro" id="IPR043128">
    <property type="entry name" value="Rev_trsase/Diguanyl_cyclase"/>
</dbReference>